<dbReference type="Gene3D" id="1.20.120.160">
    <property type="entry name" value="HPT domain"/>
    <property type="match status" value="1"/>
</dbReference>
<reference evidence="3 4" key="1">
    <citation type="submission" date="2017-08" db="EMBL/GenBank/DDBJ databases">
        <title>Infants hospitalized years apart are colonized by the same room-sourced microbial strains.</title>
        <authorList>
            <person name="Brooks B."/>
            <person name="Olm M.R."/>
            <person name="Firek B.A."/>
            <person name="Baker R."/>
            <person name="Thomas B.C."/>
            <person name="Morowitz M.J."/>
            <person name="Banfield J.F."/>
        </authorList>
    </citation>
    <scope>NUCLEOTIDE SEQUENCE [LARGE SCALE GENOMIC DNA]</scope>
    <source>
        <strain evidence="3">S2_006_000_R2_64</strain>
    </source>
</reference>
<keyword evidence="1" id="KW-0597">Phosphoprotein</keyword>
<name>A0A2W5FI22_9BACT</name>
<dbReference type="PROSITE" id="PS50894">
    <property type="entry name" value="HPT"/>
    <property type="match status" value="1"/>
</dbReference>
<dbReference type="Proteomes" id="UP000249739">
    <property type="component" value="Unassembled WGS sequence"/>
</dbReference>
<dbReference type="EMBL" id="QFOT01000157">
    <property type="protein sequence ID" value="PZP53984.1"/>
    <property type="molecule type" value="Genomic_DNA"/>
</dbReference>
<evidence type="ECO:0000256" key="1">
    <source>
        <dbReference type="PROSITE-ProRule" id="PRU00110"/>
    </source>
</evidence>
<feature type="domain" description="HPt" evidence="2">
    <location>
        <begin position="71"/>
        <end position="165"/>
    </location>
</feature>
<evidence type="ECO:0000313" key="4">
    <source>
        <dbReference type="Proteomes" id="UP000249739"/>
    </source>
</evidence>
<dbReference type="AlphaFoldDB" id="A0A2W5FI22"/>
<dbReference type="InterPro" id="IPR008207">
    <property type="entry name" value="Sig_transdc_His_kin_Hpt_dom"/>
</dbReference>
<dbReference type="GO" id="GO:0000160">
    <property type="term" value="P:phosphorelay signal transduction system"/>
    <property type="evidence" value="ECO:0007669"/>
    <property type="project" value="InterPro"/>
</dbReference>
<dbReference type="CDD" id="cd00088">
    <property type="entry name" value="HPT"/>
    <property type="match status" value="1"/>
</dbReference>
<keyword evidence="3" id="KW-0418">Kinase</keyword>
<evidence type="ECO:0000259" key="2">
    <source>
        <dbReference type="PROSITE" id="PS50894"/>
    </source>
</evidence>
<protein>
    <submittedName>
        <fullName evidence="3">Hybrid sensor histidine kinase/response regulator</fullName>
    </submittedName>
</protein>
<dbReference type="GO" id="GO:0004672">
    <property type="term" value="F:protein kinase activity"/>
    <property type="evidence" value="ECO:0007669"/>
    <property type="project" value="UniProtKB-ARBA"/>
</dbReference>
<dbReference type="SUPFAM" id="SSF47226">
    <property type="entry name" value="Histidine-containing phosphotransfer domain, HPT domain"/>
    <property type="match status" value="1"/>
</dbReference>
<sequence length="165" mass="18212">QMAQRQVYLYHGLDECLLKPVSLGHFKRLLIRWGLLKDLQDSASFPASAEIMVPDNNAIDMKALVEQMGAFDESAKEMLGFFVDMTMPLIQKLELAAKNENLKEIAEIAHSLKGSARSACATKLGDITSDIQDDAEQGKINKNLIADAVSEFDNVKTSIEAIIKT</sequence>
<feature type="modified residue" description="Phosphohistidine" evidence="1">
    <location>
        <position position="110"/>
    </location>
</feature>
<dbReference type="InterPro" id="IPR036641">
    <property type="entry name" value="HPT_dom_sf"/>
</dbReference>
<gene>
    <name evidence="3" type="ORF">DI586_10435</name>
</gene>
<feature type="non-terminal residue" evidence="3">
    <location>
        <position position="1"/>
    </location>
</feature>
<comment type="caution">
    <text evidence="3">The sequence shown here is derived from an EMBL/GenBank/DDBJ whole genome shotgun (WGS) entry which is preliminary data.</text>
</comment>
<accession>A0A2W5FI22</accession>
<dbReference type="Pfam" id="PF01627">
    <property type="entry name" value="Hpt"/>
    <property type="match status" value="1"/>
</dbReference>
<keyword evidence="3" id="KW-0808">Transferase</keyword>
<evidence type="ECO:0000313" key="3">
    <source>
        <dbReference type="EMBL" id="PZP53984.1"/>
    </source>
</evidence>
<proteinExistence type="predicted"/>
<organism evidence="3 4">
    <name type="scientific">Micavibrio aeruginosavorus</name>
    <dbReference type="NCBI Taxonomy" id="349221"/>
    <lineage>
        <taxon>Bacteria</taxon>
        <taxon>Pseudomonadati</taxon>
        <taxon>Bdellovibrionota</taxon>
        <taxon>Bdellovibrionia</taxon>
        <taxon>Bdellovibrionales</taxon>
        <taxon>Pseudobdellovibrionaceae</taxon>
        <taxon>Micavibrio</taxon>
    </lineage>
</organism>